<evidence type="ECO:0000256" key="1">
    <source>
        <dbReference type="ARBA" id="ARBA00022723"/>
    </source>
</evidence>
<evidence type="ECO:0000313" key="9">
    <source>
        <dbReference type="EMBL" id="CAI0409657.1"/>
    </source>
</evidence>
<dbReference type="AlphaFoldDB" id="A0AAV0JKK8"/>
<feature type="compositionally biased region" description="Basic and acidic residues" evidence="5">
    <location>
        <begin position="129"/>
        <end position="141"/>
    </location>
</feature>
<keyword evidence="1" id="KW-0479">Metal-binding</keyword>
<dbReference type="Pfam" id="PF00628">
    <property type="entry name" value="PHD"/>
    <property type="match status" value="1"/>
</dbReference>
<dbReference type="SUPFAM" id="SSF57903">
    <property type="entry name" value="FYVE/PHD zinc finger"/>
    <property type="match status" value="1"/>
</dbReference>
<evidence type="ECO:0000313" key="8">
    <source>
        <dbReference type="EMBL" id="CAI0409289.1"/>
    </source>
</evidence>
<dbReference type="PANTHER" id="PTHR13793">
    <property type="entry name" value="PHD FINGER PROTEINS"/>
    <property type="match status" value="1"/>
</dbReference>
<dbReference type="InterPro" id="IPR013083">
    <property type="entry name" value="Znf_RING/FYVE/PHD"/>
</dbReference>
<feature type="compositionally biased region" description="Low complexity" evidence="5">
    <location>
        <begin position="39"/>
        <end position="48"/>
    </location>
</feature>
<evidence type="ECO:0000259" key="7">
    <source>
        <dbReference type="PROSITE" id="PS51805"/>
    </source>
</evidence>
<feature type="domain" description="PHD-type" evidence="7">
    <location>
        <begin position="237"/>
        <end position="352"/>
    </location>
</feature>
<dbReference type="GO" id="GO:0008270">
    <property type="term" value="F:zinc ion binding"/>
    <property type="evidence" value="ECO:0007669"/>
    <property type="project" value="UniProtKB-KW"/>
</dbReference>
<sequence>MATQFQTLPPLKRFRLLQQQQQKKEEEESKENIPPPFIPSSSSQQLLPAKKRIESRKPPLLPLSPPRPAAAAAVTYSLPTKKRVWAFQPPDLDDHDCSVKPSLLSPLLPLDLNVQYDPLYDYEEAHNHNRNEKKRQVDNHKIPVLSSQSTETAQADCEHEIGQIDSEEEDDDDEDGILCAVCGSTDGDPSDPIVFCDGCDLMVHTTCYGAPLINGVPEGDWFCAECSVSDGTKKKVPLSCCLCPKQDGGLKPTKRDGVWAHIVCALLIPEVFFEDPDGREGIDCSKVPKRRWREKCYVCKSREGCVMECSEMNCPLAFHITCGLKEELCIEYRDGGSKSKEAIVAGFCRTHTELWEKQQRTGKYKIVARGEQRR</sequence>
<dbReference type="Gene3D" id="3.30.40.10">
    <property type="entry name" value="Zinc/RING finger domain, C3HC4 (zinc finger)"/>
    <property type="match status" value="2"/>
</dbReference>
<dbReference type="InterPro" id="IPR050701">
    <property type="entry name" value="Histone_Mod_Regulator"/>
</dbReference>
<proteinExistence type="predicted"/>
<dbReference type="GO" id="GO:0005634">
    <property type="term" value="C:nucleus"/>
    <property type="evidence" value="ECO:0007669"/>
    <property type="project" value="UniProtKB-ARBA"/>
</dbReference>
<dbReference type="SMART" id="SM00249">
    <property type="entry name" value="PHD"/>
    <property type="match status" value="2"/>
</dbReference>
<name>A0AAV0JKK8_9ROSI</name>
<organism evidence="8 10">
    <name type="scientific">Linum tenue</name>
    <dbReference type="NCBI Taxonomy" id="586396"/>
    <lineage>
        <taxon>Eukaryota</taxon>
        <taxon>Viridiplantae</taxon>
        <taxon>Streptophyta</taxon>
        <taxon>Embryophyta</taxon>
        <taxon>Tracheophyta</taxon>
        <taxon>Spermatophyta</taxon>
        <taxon>Magnoliopsida</taxon>
        <taxon>eudicotyledons</taxon>
        <taxon>Gunneridae</taxon>
        <taxon>Pentapetalae</taxon>
        <taxon>rosids</taxon>
        <taxon>fabids</taxon>
        <taxon>Malpighiales</taxon>
        <taxon>Linaceae</taxon>
        <taxon>Linum</taxon>
    </lineage>
</organism>
<evidence type="ECO:0008006" key="11">
    <source>
        <dbReference type="Google" id="ProtNLM"/>
    </source>
</evidence>
<feature type="domain" description="PHD-type" evidence="6">
    <location>
        <begin position="176"/>
        <end position="229"/>
    </location>
</feature>
<keyword evidence="10" id="KW-1185">Reference proteome</keyword>
<dbReference type="EMBL" id="CAMGYJ010000005">
    <property type="protein sequence ID" value="CAI0409289.1"/>
    <property type="molecule type" value="Genomic_DNA"/>
</dbReference>
<dbReference type="EMBL" id="CAMGYJ010000005">
    <property type="protein sequence ID" value="CAI0409657.1"/>
    <property type="molecule type" value="Genomic_DNA"/>
</dbReference>
<dbReference type="CDD" id="cd15571">
    <property type="entry name" value="ePHD"/>
    <property type="match status" value="1"/>
</dbReference>
<dbReference type="InterPro" id="IPR019787">
    <property type="entry name" value="Znf_PHD-finger"/>
</dbReference>
<feature type="region of interest" description="Disordered" evidence="5">
    <location>
        <begin position="1"/>
        <end position="67"/>
    </location>
</feature>
<protein>
    <recommendedName>
        <fullName evidence="11">Protein Jade-1</fullName>
    </recommendedName>
</protein>
<dbReference type="Proteomes" id="UP001154282">
    <property type="component" value="Unassembled WGS sequence"/>
</dbReference>
<feature type="region of interest" description="Disordered" evidence="5">
    <location>
        <begin position="129"/>
        <end position="155"/>
    </location>
</feature>
<comment type="caution">
    <text evidence="8">The sequence shown here is derived from an EMBL/GenBank/DDBJ whole genome shotgun (WGS) entry which is preliminary data.</text>
</comment>
<dbReference type="PROSITE" id="PS50016">
    <property type="entry name" value="ZF_PHD_2"/>
    <property type="match status" value="1"/>
</dbReference>
<evidence type="ECO:0000256" key="5">
    <source>
        <dbReference type="SAM" id="MobiDB-lite"/>
    </source>
</evidence>
<evidence type="ECO:0000256" key="4">
    <source>
        <dbReference type="PROSITE-ProRule" id="PRU00146"/>
    </source>
</evidence>
<evidence type="ECO:0000259" key="6">
    <source>
        <dbReference type="PROSITE" id="PS50016"/>
    </source>
</evidence>
<dbReference type="GO" id="GO:0006357">
    <property type="term" value="P:regulation of transcription by RNA polymerase II"/>
    <property type="evidence" value="ECO:0007669"/>
    <property type="project" value="TreeGrafter"/>
</dbReference>
<keyword evidence="3" id="KW-0862">Zinc</keyword>
<dbReference type="PROSITE" id="PS51805">
    <property type="entry name" value="EPHD"/>
    <property type="match status" value="1"/>
</dbReference>
<dbReference type="Pfam" id="PF13832">
    <property type="entry name" value="zf-HC5HC2H_2"/>
    <property type="match status" value="1"/>
</dbReference>
<accession>A0AAV0JKK8</accession>
<dbReference type="CDD" id="cd15492">
    <property type="entry name" value="PHD_BRPF_JADE_like"/>
    <property type="match status" value="1"/>
</dbReference>
<dbReference type="InterPro" id="IPR011011">
    <property type="entry name" value="Znf_FYVE_PHD"/>
</dbReference>
<reference evidence="8" key="1">
    <citation type="submission" date="2022-08" db="EMBL/GenBank/DDBJ databases">
        <authorList>
            <person name="Gutierrez-Valencia J."/>
        </authorList>
    </citation>
    <scope>NUCLEOTIDE SEQUENCE</scope>
</reference>
<feature type="compositionally biased region" description="Basic and acidic residues" evidence="5">
    <location>
        <begin position="22"/>
        <end position="31"/>
    </location>
</feature>
<evidence type="ECO:0000256" key="3">
    <source>
        <dbReference type="ARBA" id="ARBA00022833"/>
    </source>
</evidence>
<dbReference type="PANTHER" id="PTHR13793:SF148">
    <property type="entry name" value="RING_FYVE_PHD ZINC FINGER SUPERFAMILY PROTEIN"/>
    <property type="match status" value="1"/>
</dbReference>
<evidence type="ECO:0000313" key="10">
    <source>
        <dbReference type="Proteomes" id="UP001154282"/>
    </source>
</evidence>
<gene>
    <name evidence="8" type="ORF">LITE_LOCUS14327</name>
    <name evidence="9" type="ORF">LITE_LOCUS14461</name>
</gene>
<dbReference type="InterPro" id="IPR001965">
    <property type="entry name" value="Znf_PHD"/>
</dbReference>
<evidence type="ECO:0000256" key="2">
    <source>
        <dbReference type="ARBA" id="ARBA00022771"/>
    </source>
</evidence>
<dbReference type="InterPro" id="IPR034732">
    <property type="entry name" value="EPHD"/>
</dbReference>
<keyword evidence="2 4" id="KW-0863">Zinc-finger</keyword>